<protein>
    <submittedName>
        <fullName evidence="2">Uncharacterized protein</fullName>
    </submittedName>
</protein>
<feature type="transmembrane region" description="Helical" evidence="1">
    <location>
        <begin position="348"/>
        <end position="369"/>
    </location>
</feature>
<keyword evidence="1" id="KW-0812">Transmembrane</keyword>
<dbReference type="AlphaFoldDB" id="A0A4R7TEI0"/>
<dbReference type="RefSeq" id="WP_133980472.1">
    <property type="nucleotide sequence ID" value="NZ_SOCE01000001.1"/>
</dbReference>
<name>A0A4R7TEI0_9ACTN</name>
<keyword evidence="1" id="KW-1133">Transmembrane helix</keyword>
<sequence>MPLRDLPTESTAAAALLRTEELRHRRTLRRTPWQSAALACLAVGAVLSVLVPGPTGTDCYLWRATTQPVDGRGAALALPIAMLALVLADRLAADHFRYRQQVRGWGATGLAVITGTAWIGLTGQGRTGCSTSPAVIGVVTCGSLATAIAAVWAIRTQASRPVLPEVAEDSPDGPLNQSELREIFVRLTAQLDVPARRPIAPIVAGALAALLLLSTVLPWRELIDPVSIGPAGAEVGLARAQLWDLPYASAWALVVAACATATLAAATLTLVRPRALLPVLQTAAVATGCLTVTGVLTALLRLPARLSDGVGYRPGVGAWLGLGIGVLLLALGLALAVRRQSHGRALRVGALVVAGVVATAAGLVAPAAAAPQYEPRVVAGIPHPLLDLHGGQLVDRLGMRVAIGTSDPLDSIATRLDGTPGEWLLGRTGSEGSTVFEYRDGFALPRVSLSHGVTPPALLGVADDKLVMLAGGAAQKRWALLAVPLNLVAADVSLSHTNPDGTLYVTPGVDIYATGVGPALTHRNADHSIVVWGATSTWQIPANQLRVGMDLKQFLIAPGAGAAGNSVSSGPDGTTAWRNSETGLVLLRPGGQPQQVTGIAPAGCQLSSDMASSSLTVDSFAVDVRGDLWLGGSSPTAVLTPDGLLRRVPGPVTQVDSMEARPDGSLLLGVSPGGGDQVLEITDAAAAASSYPVLPEPEPRCDRRKAASGSTPYKVALLSGVPVADPPVTAEGVVGKAASGTNTELALDSRGRLVRLAVPSSAHAWAPDGQGGLWWTASGASGGEVAVHLAGGTATVLRDLAAPDQQGEVAAAAGDRLVRAIGGGLYDFYGPGREVSRVKVGGSLRQQGLVQLSSGDVAMVIDEQLLLVNRSGRSTKLFGGEATGWPVASTVPPDQWTTDGNWFTGPDGKIWGYDGRQLVRVDGPGRVTVVAGPTQGVPQAADDITVIGTALYFELGNDVVKLEPVL</sequence>
<feature type="transmembrane region" description="Helical" evidence="1">
    <location>
        <begin position="316"/>
        <end position="336"/>
    </location>
</feature>
<proteinExistence type="predicted"/>
<gene>
    <name evidence="2" type="ORF">EV138_4162</name>
</gene>
<evidence type="ECO:0000313" key="3">
    <source>
        <dbReference type="Proteomes" id="UP000295151"/>
    </source>
</evidence>
<reference evidence="2 3" key="1">
    <citation type="submission" date="2019-03" db="EMBL/GenBank/DDBJ databases">
        <title>Genomic Encyclopedia of Type Strains, Phase III (KMG-III): the genomes of soil and plant-associated and newly described type strains.</title>
        <authorList>
            <person name="Whitman W."/>
        </authorList>
    </citation>
    <scope>NUCLEOTIDE SEQUENCE [LARGE SCALE GENOMIC DNA]</scope>
    <source>
        <strain evidence="2 3">VKM Ac-2575</strain>
    </source>
</reference>
<feature type="transmembrane region" description="Helical" evidence="1">
    <location>
        <begin position="73"/>
        <end position="92"/>
    </location>
</feature>
<feature type="transmembrane region" description="Helical" evidence="1">
    <location>
        <begin position="104"/>
        <end position="121"/>
    </location>
</feature>
<feature type="transmembrane region" description="Helical" evidence="1">
    <location>
        <begin position="283"/>
        <end position="304"/>
    </location>
</feature>
<organism evidence="2 3">
    <name type="scientific">Kribbella voronezhensis</name>
    <dbReference type="NCBI Taxonomy" id="2512212"/>
    <lineage>
        <taxon>Bacteria</taxon>
        <taxon>Bacillati</taxon>
        <taxon>Actinomycetota</taxon>
        <taxon>Actinomycetes</taxon>
        <taxon>Propionibacteriales</taxon>
        <taxon>Kribbellaceae</taxon>
        <taxon>Kribbella</taxon>
    </lineage>
</organism>
<feature type="transmembrane region" description="Helical" evidence="1">
    <location>
        <begin position="199"/>
        <end position="219"/>
    </location>
</feature>
<evidence type="ECO:0000256" key="1">
    <source>
        <dbReference type="SAM" id="Phobius"/>
    </source>
</evidence>
<dbReference type="OrthoDB" id="3796696at2"/>
<keyword evidence="1" id="KW-0472">Membrane</keyword>
<comment type="caution">
    <text evidence="2">The sequence shown here is derived from an EMBL/GenBank/DDBJ whole genome shotgun (WGS) entry which is preliminary data.</text>
</comment>
<evidence type="ECO:0000313" key="2">
    <source>
        <dbReference type="EMBL" id="TDU90570.1"/>
    </source>
</evidence>
<keyword evidence="3" id="KW-1185">Reference proteome</keyword>
<dbReference type="Proteomes" id="UP000295151">
    <property type="component" value="Unassembled WGS sequence"/>
</dbReference>
<dbReference type="EMBL" id="SOCE01000001">
    <property type="protein sequence ID" value="TDU90570.1"/>
    <property type="molecule type" value="Genomic_DNA"/>
</dbReference>
<feature type="transmembrane region" description="Helical" evidence="1">
    <location>
        <begin position="133"/>
        <end position="154"/>
    </location>
</feature>
<feature type="transmembrane region" description="Helical" evidence="1">
    <location>
        <begin position="33"/>
        <end position="53"/>
    </location>
</feature>
<feature type="transmembrane region" description="Helical" evidence="1">
    <location>
        <begin position="250"/>
        <end position="271"/>
    </location>
</feature>
<accession>A0A4R7TEI0</accession>